<reference evidence="6" key="1">
    <citation type="journal article" date="2023" name="Int. J. Syst. Evol. Microbiol.">
        <title>&lt;i&gt;Shewanella septentrionalis&lt;/i&gt; sp. nov. and &lt;i&gt;Shewanella holmiensis&lt;/i&gt; sp. nov., isolated from Baltic Sea water and sediments.</title>
        <authorList>
            <person name="Martin-Rodriguez A.J."/>
            <person name="Thorell K."/>
            <person name="Joffre E."/>
            <person name="Jensie-Markopoulos S."/>
            <person name="Moore E.R.B."/>
            <person name="Sjoling A."/>
        </authorList>
    </citation>
    <scope>NUCLEOTIDE SEQUENCE</scope>
    <source>
        <strain evidence="6">SP1S2-7</strain>
    </source>
</reference>
<comment type="caution">
    <text evidence="6">The sequence shown here is derived from an EMBL/GenBank/DDBJ whole genome shotgun (WGS) entry which is preliminary data.</text>
</comment>
<sequence length="322" mass="36920">MDTQVIKKISELDVFCLLVFKTIYETGYANLAAKALGVSAPKVSRCLTSLRNTFDDELFYRRQQGLKPTPLAEQLYQPICQFSDTIDQIESVAQQTKRNPLKPVLNVAVSPSIITSLAMSLSLPEFFNHFGPLRLHPWQNDTEEKIHKGEIDFGIGFDEQNQHGLNVTPIIEVSSLYVVANKDHPIWQCPSPISIEDIAEFDYVYLKCHGYNHRIDPLELYCQESGHFLTNIEYVSGLDDWYWHLMTMGSVSLTIMPEGLIANDIPRVCSQPLPTKELNKLKKVMNFPVYCFFEGDEQYRRYSEESKRIIITLINKLFLTVS</sequence>
<evidence type="ECO:0000256" key="4">
    <source>
        <dbReference type="ARBA" id="ARBA00023163"/>
    </source>
</evidence>
<dbReference type="InterPro" id="IPR005119">
    <property type="entry name" value="LysR_subst-bd"/>
</dbReference>
<dbReference type="Gene3D" id="1.10.10.10">
    <property type="entry name" value="Winged helix-like DNA-binding domain superfamily/Winged helix DNA-binding domain"/>
    <property type="match status" value="1"/>
</dbReference>
<dbReference type="CDD" id="cd05466">
    <property type="entry name" value="PBP2_LTTR_substrate"/>
    <property type="match status" value="1"/>
</dbReference>
<evidence type="ECO:0000256" key="1">
    <source>
        <dbReference type="ARBA" id="ARBA00009437"/>
    </source>
</evidence>
<evidence type="ECO:0000313" key="7">
    <source>
        <dbReference type="Proteomes" id="UP001155546"/>
    </source>
</evidence>
<dbReference type="PROSITE" id="PS50931">
    <property type="entry name" value="HTH_LYSR"/>
    <property type="match status" value="1"/>
</dbReference>
<name>A0A9X2WKE3_9GAMM</name>
<evidence type="ECO:0000256" key="3">
    <source>
        <dbReference type="ARBA" id="ARBA00023125"/>
    </source>
</evidence>
<dbReference type="AlphaFoldDB" id="A0A9X2WKE3"/>
<evidence type="ECO:0000256" key="2">
    <source>
        <dbReference type="ARBA" id="ARBA00023015"/>
    </source>
</evidence>
<organism evidence="6 7">
    <name type="scientific">Shewanella holmiensis</name>
    <dbReference type="NCBI Taxonomy" id="2952222"/>
    <lineage>
        <taxon>Bacteria</taxon>
        <taxon>Pseudomonadati</taxon>
        <taxon>Pseudomonadota</taxon>
        <taxon>Gammaproteobacteria</taxon>
        <taxon>Alteromonadales</taxon>
        <taxon>Shewanellaceae</taxon>
        <taxon>Shewanella</taxon>
    </lineage>
</organism>
<dbReference type="Pfam" id="PF03466">
    <property type="entry name" value="LysR_substrate"/>
    <property type="match status" value="1"/>
</dbReference>
<keyword evidence="3" id="KW-0238">DNA-binding</keyword>
<proteinExistence type="inferred from homology"/>
<dbReference type="InterPro" id="IPR036390">
    <property type="entry name" value="WH_DNA-bd_sf"/>
</dbReference>
<evidence type="ECO:0000259" key="5">
    <source>
        <dbReference type="PROSITE" id="PS50931"/>
    </source>
</evidence>
<dbReference type="GO" id="GO:0003700">
    <property type="term" value="F:DNA-binding transcription factor activity"/>
    <property type="evidence" value="ECO:0007669"/>
    <property type="project" value="InterPro"/>
</dbReference>
<dbReference type="PANTHER" id="PTHR30118:SF11">
    <property type="entry name" value="HTH-TYPE TRANSCRIPTIONAL REGULATOR YIDZ"/>
    <property type="match status" value="1"/>
</dbReference>
<dbReference type="SUPFAM" id="SSF53850">
    <property type="entry name" value="Periplasmic binding protein-like II"/>
    <property type="match status" value="1"/>
</dbReference>
<dbReference type="EMBL" id="JAMTCD010000002">
    <property type="protein sequence ID" value="MCT7940527.1"/>
    <property type="molecule type" value="Genomic_DNA"/>
</dbReference>
<dbReference type="InterPro" id="IPR050389">
    <property type="entry name" value="LysR-type_TF"/>
</dbReference>
<keyword evidence="7" id="KW-1185">Reference proteome</keyword>
<dbReference type="InterPro" id="IPR000847">
    <property type="entry name" value="LysR_HTH_N"/>
</dbReference>
<comment type="similarity">
    <text evidence="1">Belongs to the LysR transcriptional regulatory family.</text>
</comment>
<dbReference type="Gene3D" id="3.40.190.290">
    <property type="match status" value="1"/>
</dbReference>
<dbReference type="Proteomes" id="UP001155546">
    <property type="component" value="Unassembled WGS sequence"/>
</dbReference>
<evidence type="ECO:0000313" key="6">
    <source>
        <dbReference type="EMBL" id="MCT7940527.1"/>
    </source>
</evidence>
<feature type="domain" description="HTH lysR-type" evidence="5">
    <location>
        <begin position="17"/>
        <end position="69"/>
    </location>
</feature>
<dbReference type="SUPFAM" id="SSF46785">
    <property type="entry name" value="Winged helix' DNA-binding domain"/>
    <property type="match status" value="1"/>
</dbReference>
<dbReference type="Pfam" id="PF00126">
    <property type="entry name" value="HTH_1"/>
    <property type="match status" value="1"/>
</dbReference>
<accession>A0A9X2WKE3</accession>
<keyword evidence="2" id="KW-0805">Transcription regulation</keyword>
<gene>
    <name evidence="6" type="ORF">NE535_01740</name>
</gene>
<dbReference type="PANTHER" id="PTHR30118">
    <property type="entry name" value="HTH-TYPE TRANSCRIPTIONAL REGULATOR LEUO-RELATED"/>
    <property type="match status" value="1"/>
</dbReference>
<keyword evidence="4" id="KW-0804">Transcription</keyword>
<protein>
    <submittedName>
        <fullName evidence="6">LysR family transcriptional regulator</fullName>
    </submittedName>
</protein>
<dbReference type="InterPro" id="IPR036388">
    <property type="entry name" value="WH-like_DNA-bd_sf"/>
</dbReference>
<dbReference type="GO" id="GO:0003677">
    <property type="term" value="F:DNA binding"/>
    <property type="evidence" value="ECO:0007669"/>
    <property type="project" value="UniProtKB-KW"/>
</dbReference>
<dbReference type="RefSeq" id="WP_261296978.1">
    <property type="nucleotide sequence ID" value="NZ_JAMTCD010000002.1"/>
</dbReference>